<dbReference type="SUPFAM" id="SSF48371">
    <property type="entry name" value="ARM repeat"/>
    <property type="match status" value="1"/>
</dbReference>
<evidence type="ECO:0000313" key="2">
    <source>
        <dbReference type="Proteomes" id="UP001217838"/>
    </source>
</evidence>
<comment type="caution">
    <text evidence="1">The sequence shown here is derived from an EMBL/GenBank/DDBJ whole genome shotgun (WGS) entry which is preliminary data.</text>
</comment>
<keyword evidence="2" id="KW-1185">Reference proteome</keyword>
<dbReference type="InterPro" id="IPR016024">
    <property type="entry name" value="ARM-type_fold"/>
</dbReference>
<organism evidence="1 2">
    <name type="scientific">Nannocystis radixulma</name>
    <dbReference type="NCBI Taxonomy" id="2995305"/>
    <lineage>
        <taxon>Bacteria</taxon>
        <taxon>Pseudomonadati</taxon>
        <taxon>Myxococcota</taxon>
        <taxon>Polyangia</taxon>
        <taxon>Nannocystales</taxon>
        <taxon>Nannocystaceae</taxon>
        <taxon>Nannocystis</taxon>
    </lineage>
</organism>
<dbReference type="Gene3D" id="1.25.10.10">
    <property type="entry name" value="Leucine-rich Repeat Variant"/>
    <property type="match status" value="1"/>
</dbReference>
<protein>
    <submittedName>
        <fullName evidence="1">HEAT repeat domain-containing protein</fullName>
    </submittedName>
</protein>
<evidence type="ECO:0000313" key="1">
    <source>
        <dbReference type="EMBL" id="MDC0668395.1"/>
    </source>
</evidence>
<dbReference type="PROSITE" id="PS50077">
    <property type="entry name" value="HEAT_REPEAT"/>
    <property type="match status" value="1"/>
</dbReference>
<proteinExistence type="predicted"/>
<dbReference type="InterPro" id="IPR011989">
    <property type="entry name" value="ARM-like"/>
</dbReference>
<reference evidence="1 2" key="1">
    <citation type="submission" date="2022-11" db="EMBL/GenBank/DDBJ databases">
        <title>Minimal conservation of predation-associated metabolite biosynthetic gene clusters underscores biosynthetic potential of Myxococcota including descriptions for ten novel species: Archangium lansinium sp. nov., Myxococcus landrumus sp. nov., Nannocystis bai.</title>
        <authorList>
            <person name="Ahearne A."/>
            <person name="Stevens C."/>
            <person name="Dowd S."/>
        </authorList>
    </citation>
    <scope>NUCLEOTIDE SEQUENCE [LARGE SCALE GENOMIC DNA]</scope>
    <source>
        <strain evidence="1 2">NCELM</strain>
    </source>
</reference>
<name>A0ABT5B3Z2_9BACT</name>
<dbReference type="EMBL" id="JAQNDN010000004">
    <property type="protein sequence ID" value="MDC0668395.1"/>
    <property type="molecule type" value="Genomic_DNA"/>
</dbReference>
<dbReference type="Proteomes" id="UP001217838">
    <property type="component" value="Unassembled WGS sequence"/>
</dbReference>
<gene>
    <name evidence="1" type="ORF">POL58_11635</name>
</gene>
<dbReference type="RefSeq" id="WP_271997475.1">
    <property type="nucleotide sequence ID" value="NZ_JAQNDN010000004.1"/>
</dbReference>
<accession>A0ABT5B3Z2</accession>
<dbReference type="InterPro" id="IPR021133">
    <property type="entry name" value="HEAT_type_2"/>
</dbReference>
<sequence>MRRLACYASSSRSELHSGRSRASRRDHGLIFYDKIPEGDANPEEVIWASRDAATRLHRLVDRFAGITYLVVDDADEASLAVGAIEELDGLSLATLLDAVAVDPKAARDLTVIAALGVLAPPSFEPRVFDEFSRLLADEEPAIRARTISAIACPSWPEFVPLLEAMASDDPHDEVRSRASVALAAFLQHLSGAT</sequence>
<dbReference type="Pfam" id="PF13646">
    <property type="entry name" value="HEAT_2"/>
    <property type="match status" value="1"/>
</dbReference>